<name>D8K9Z3_NITWC</name>
<gene>
    <name evidence="2" type="ordered locus">Nwat_2568</name>
</gene>
<feature type="transmembrane region" description="Helical" evidence="1">
    <location>
        <begin position="6"/>
        <end position="26"/>
    </location>
</feature>
<dbReference type="KEGG" id="nwa:Nwat_2568"/>
<feature type="transmembrane region" description="Helical" evidence="1">
    <location>
        <begin position="60"/>
        <end position="80"/>
    </location>
</feature>
<reference evidence="2 3" key="1">
    <citation type="submission" date="2010-06" db="EMBL/GenBank/DDBJ databases">
        <title>Complete sequence of chromosome of Nitrosococcus watsoni C-113.</title>
        <authorList>
            <consortium name="US DOE Joint Genome Institute"/>
            <person name="Lucas S."/>
            <person name="Copeland A."/>
            <person name="Lapidus A."/>
            <person name="Cheng J.-F."/>
            <person name="Bruce D."/>
            <person name="Goodwin L."/>
            <person name="Pitluck S."/>
            <person name="Malfatti S.A."/>
            <person name="Chain P.S.G."/>
            <person name="Land M."/>
            <person name="Hauser L."/>
            <person name="Kyrpides N."/>
            <person name="Ivanova N."/>
            <person name="Cambell M.A."/>
            <person name="Heidelberg J.F."/>
            <person name="Klotz M.G."/>
            <person name="Woyke T."/>
        </authorList>
    </citation>
    <scope>NUCLEOTIDE SEQUENCE [LARGE SCALE GENOMIC DNA]</scope>
    <source>
        <strain evidence="2 3">C-113</strain>
    </source>
</reference>
<dbReference type="STRING" id="105559.Nwat_2568"/>
<organism evidence="2 3">
    <name type="scientific">Nitrosococcus watsoni (strain C-113)</name>
    <dbReference type="NCBI Taxonomy" id="105559"/>
    <lineage>
        <taxon>Bacteria</taxon>
        <taxon>Pseudomonadati</taxon>
        <taxon>Pseudomonadota</taxon>
        <taxon>Gammaproteobacteria</taxon>
        <taxon>Chromatiales</taxon>
        <taxon>Chromatiaceae</taxon>
        <taxon>Nitrosococcus</taxon>
    </lineage>
</organism>
<keyword evidence="3" id="KW-1185">Reference proteome</keyword>
<proteinExistence type="predicted"/>
<keyword evidence="1" id="KW-0812">Transmembrane</keyword>
<sequence length="123" mass="13235">MRGVIITTLLALIFLFWLAAELYGFFKTKNKSPEATRTVAYILGYPLLAVYVASGSLPPAAIVFPVALGGVFWLLAGMHLKKVLEGEYLSTPGTFIGISIRYCLGSVLGAFLLGALLQYAGLF</sequence>
<evidence type="ECO:0000256" key="1">
    <source>
        <dbReference type="SAM" id="Phobius"/>
    </source>
</evidence>
<protein>
    <submittedName>
        <fullName evidence="2">Uncharacterized protein</fullName>
    </submittedName>
</protein>
<keyword evidence="1" id="KW-1133">Transmembrane helix</keyword>
<dbReference type="EMBL" id="CP002086">
    <property type="protein sequence ID" value="ADJ29351.1"/>
    <property type="molecule type" value="Genomic_DNA"/>
</dbReference>
<dbReference type="Proteomes" id="UP000000393">
    <property type="component" value="Chromosome"/>
</dbReference>
<dbReference type="OrthoDB" id="5769979at2"/>
<dbReference type="AlphaFoldDB" id="D8K9Z3"/>
<feature type="transmembrane region" description="Helical" evidence="1">
    <location>
        <begin position="100"/>
        <end position="120"/>
    </location>
</feature>
<accession>D8K9Z3</accession>
<feature type="transmembrane region" description="Helical" evidence="1">
    <location>
        <begin position="38"/>
        <end position="54"/>
    </location>
</feature>
<keyword evidence="1" id="KW-0472">Membrane</keyword>
<evidence type="ECO:0000313" key="2">
    <source>
        <dbReference type="EMBL" id="ADJ29351.1"/>
    </source>
</evidence>
<dbReference type="RefSeq" id="WP_013221419.1">
    <property type="nucleotide sequence ID" value="NC_014315.1"/>
</dbReference>
<dbReference type="HOGENOM" id="CLU_2012861_0_0_6"/>
<evidence type="ECO:0000313" key="3">
    <source>
        <dbReference type="Proteomes" id="UP000000393"/>
    </source>
</evidence>